<evidence type="ECO:0000256" key="1">
    <source>
        <dbReference type="ARBA" id="ARBA00004141"/>
    </source>
</evidence>
<keyword evidence="9" id="KW-1185">Reference proteome</keyword>
<feature type="transmembrane region" description="Helical" evidence="6">
    <location>
        <begin position="136"/>
        <end position="155"/>
    </location>
</feature>
<dbReference type="Pfam" id="PF07690">
    <property type="entry name" value="MFS_1"/>
    <property type="match status" value="1"/>
</dbReference>
<accession>S3D064</accession>
<reference evidence="8 9" key="1">
    <citation type="journal article" date="2013" name="BMC Genomics">
        <title>Genomics-driven discovery of the pneumocandin biosynthetic gene cluster in the fungus Glarea lozoyensis.</title>
        <authorList>
            <person name="Chen L."/>
            <person name="Yue Q."/>
            <person name="Zhang X."/>
            <person name="Xiang M."/>
            <person name="Wang C."/>
            <person name="Li S."/>
            <person name="Che Y."/>
            <person name="Ortiz-Lopez F.J."/>
            <person name="Bills G.F."/>
            <person name="Liu X."/>
            <person name="An Z."/>
        </authorList>
    </citation>
    <scope>NUCLEOTIDE SEQUENCE [LARGE SCALE GENOMIC DNA]</scope>
    <source>
        <strain evidence="9">ATCC 20868 / MF5171</strain>
    </source>
</reference>
<dbReference type="PRINTS" id="PR01036">
    <property type="entry name" value="TCRTETB"/>
</dbReference>
<feature type="transmembrane region" description="Helical" evidence="6">
    <location>
        <begin position="313"/>
        <end position="333"/>
    </location>
</feature>
<dbReference type="KEGG" id="glz:GLAREA_11989"/>
<evidence type="ECO:0000256" key="3">
    <source>
        <dbReference type="ARBA" id="ARBA00022989"/>
    </source>
</evidence>
<feature type="region of interest" description="Disordered" evidence="5">
    <location>
        <begin position="1"/>
        <end position="21"/>
    </location>
</feature>
<keyword evidence="3 6" id="KW-1133">Transmembrane helix</keyword>
<dbReference type="InterPro" id="IPR036259">
    <property type="entry name" value="MFS_trans_sf"/>
</dbReference>
<dbReference type="Gene3D" id="1.20.1250.20">
    <property type="entry name" value="MFS general substrate transporter like domains"/>
    <property type="match status" value="1"/>
</dbReference>
<dbReference type="EMBL" id="KE145360">
    <property type="protein sequence ID" value="EPE31907.1"/>
    <property type="molecule type" value="Genomic_DNA"/>
</dbReference>
<dbReference type="OMA" id="YVFWING"/>
<name>S3D064_GLAL2</name>
<feature type="transmembrane region" description="Helical" evidence="6">
    <location>
        <begin position="254"/>
        <end position="271"/>
    </location>
</feature>
<dbReference type="eggNOG" id="KOG0254">
    <property type="taxonomic scope" value="Eukaryota"/>
</dbReference>
<feature type="transmembrane region" description="Helical" evidence="6">
    <location>
        <begin position="404"/>
        <end position="427"/>
    </location>
</feature>
<sequence length="532" mass="57522">MTHQEVISSLPAPDDQDVVERHRSSPALSIQKVSILEHHDQMESSDTEGIQELVPDHGSNQPLPTWRLFTIIGCLCVGLFLTLMDMSIISTALYTISLEFQNYDHTIWAALSYILADIGCGVCFTRLADVYGRKNMVLSAFFFFTCFSLGCGFAQSVEQLIIFRTLQGIGGAGLYSLTMVICPEISPPRLLHYVVGSLGATVAVAGVCGPVLGGVITGGTTWRWIFWLNVPIGVITMIVLFLPGQRAQTSHKQWIVLLSGSLTTLELFSWLSEAPMVMAIITTLMAGFVQFAVIFSIPLRAQLVDLKSATQAGIRLLPLVSATAVGSLIGGGSSAKQNLTFFTMTFAMALVAIGSGLLSTLPEGGAETKAIYGYQVTLGIGLGMSISTATFMTSMEVEFVDHAVAQGLVAQARILGGAFGLVASTIIMNNHIETFLKGHVTDEVLRKILISPFSILDYGVEAALLFRSSYIHAFSQDMRVSMYIAIVGFVSSLCIYQKNPPTVAERSELLAKAVQEYKDEVRTRGRATSENA</sequence>
<comment type="subcellular location">
    <subcellularLocation>
        <location evidence="1">Membrane</location>
        <topology evidence="1">Multi-pass membrane protein</topology>
    </subcellularLocation>
</comment>
<feature type="transmembrane region" description="Helical" evidence="6">
    <location>
        <begin position="68"/>
        <end position="94"/>
    </location>
</feature>
<dbReference type="PANTHER" id="PTHR23501:SF43">
    <property type="entry name" value="MULTIDRUG TRANSPORTER, PUTATIVE (AFU_ORTHOLOGUE AFUA_6G03040)-RELATED"/>
    <property type="match status" value="1"/>
</dbReference>
<proteinExistence type="predicted"/>
<evidence type="ECO:0000313" key="9">
    <source>
        <dbReference type="Proteomes" id="UP000016922"/>
    </source>
</evidence>
<feature type="transmembrane region" description="Helical" evidence="6">
    <location>
        <begin position="224"/>
        <end position="242"/>
    </location>
</feature>
<dbReference type="OrthoDB" id="440553at2759"/>
<organism evidence="8 9">
    <name type="scientific">Glarea lozoyensis (strain ATCC 20868 / MF5171)</name>
    <dbReference type="NCBI Taxonomy" id="1116229"/>
    <lineage>
        <taxon>Eukaryota</taxon>
        <taxon>Fungi</taxon>
        <taxon>Dikarya</taxon>
        <taxon>Ascomycota</taxon>
        <taxon>Pezizomycotina</taxon>
        <taxon>Leotiomycetes</taxon>
        <taxon>Helotiales</taxon>
        <taxon>Helotiaceae</taxon>
        <taxon>Glarea</taxon>
    </lineage>
</organism>
<dbReference type="PROSITE" id="PS50850">
    <property type="entry name" value="MFS"/>
    <property type="match status" value="1"/>
</dbReference>
<dbReference type="GO" id="GO:0022857">
    <property type="term" value="F:transmembrane transporter activity"/>
    <property type="evidence" value="ECO:0007669"/>
    <property type="project" value="InterPro"/>
</dbReference>
<keyword evidence="2 6" id="KW-0812">Transmembrane</keyword>
<feature type="transmembrane region" description="Helical" evidence="6">
    <location>
        <begin position="161"/>
        <end position="183"/>
    </location>
</feature>
<dbReference type="STRING" id="1116229.S3D064"/>
<dbReference type="SUPFAM" id="SSF103473">
    <property type="entry name" value="MFS general substrate transporter"/>
    <property type="match status" value="1"/>
</dbReference>
<feature type="transmembrane region" description="Helical" evidence="6">
    <location>
        <begin position="190"/>
        <end position="212"/>
    </location>
</feature>
<dbReference type="InterPro" id="IPR020846">
    <property type="entry name" value="MFS_dom"/>
</dbReference>
<dbReference type="GeneID" id="19471030"/>
<dbReference type="AlphaFoldDB" id="S3D064"/>
<feature type="domain" description="Major facilitator superfamily (MFS) profile" evidence="7">
    <location>
        <begin position="71"/>
        <end position="503"/>
    </location>
</feature>
<evidence type="ECO:0000256" key="2">
    <source>
        <dbReference type="ARBA" id="ARBA00022692"/>
    </source>
</evidence>
<evidence type="ECO:0000256" key="5">
    <source>
        <dbReference type="SAM" id="MobiDB-lite"/>
    </source>
</evidence>
<dbReference type="PANTHER" id="PTHR23501">
    <property type="entry name" value="MAJOR FACILITATOR SUPERFAMILY"/>
    <property type="match status" value="1"/>
</dbReference>
<evidence type="ECO:0000313" key="8">
    <source>
        <dbReference type="EMBL" id="EPE31907.1"/>
    </source>
</evidence>
<protein>
    <submittedName>
        <fullName evidence="8">MFS general substrate transporter</fullName>
    </submittedName>
</protein>
<keyword evidence="4 6" id="KW-0472">Membrane</keyword>
<evidence type="ECO:0000256" key="6">
    <source>
        <dbReference type="SAM" id="Phobius"/>
    </source>
</evidence>
<dbReference type="HOGENOM" id="CLU_000960_22_2_1"/>
<dbReference type="InterPro" id="IPR011701">
    <property type="entry name" value="MFS"/>
</dbReference>
<gene>
    <name evidence="8" type="ORF">GLAREA_11989</name>
</gene>
<dbReference type="Proteomes" id="UP000016922">
    <property type="component" value="Unassembled WGS sequence"/>
</dbReference>
<feature type="transmembrane region" description="Helical" evidence="6">
    <location>
        <begin position="371"/>
        <end position="392"/>
    </location>
</feature>
<evidence type="ECO:0000259" key="7">
    <source>
        <dbReference type="PROSITE" id="PS50850"/>
    </source>
</evidence>
<feature type="transmembrane region" description="Helical" evidence="6">
    <location>
        <begin position="339"/>
        <end position="359"/>
    </location>
</feature>
<feature type="transmembrane region" description="Helical" evidence="6">
    <location>
        <begin position="106"/>
        <end position="124"/>
    </location>
</feature>
<dbReference type="RefSeq" id="XP_008080962.1">
    <property type="nucleotide sequence ID" value="XM_008082771.1"/>
</dbReference>
<feature type="transmembrane region" description="Helical" evidence="6">
    <location>
        <begin position="277"/>
        <end position="301"/>
    </location>
</feature>
<dbReference type="GO" id="GO:0005886">
    <property type="term" value="C:plasma membrane"/>
    <property type="evidence" value="ECO:0007669"/>
    <property type="project" value="TreeGrafter"/>
</dbReference>
<evidence type="ECO:0000256" key="4">
    <source>
        <dbReference type="ARBA" id="ARBA00023136"/>
    </source>
</evidence>